<accession>A0AAJ0FTF7</accession>
<comment type="similarity">
    <text evidence="1">Belongs to the CDC123 family.</text>
</comment>
<feature type="region of interest" description="Disordered" evidence="2">
    <location>
        <begin position="74"/>
        <end position="118"/>
    </location>
</feature>
<dbReference type="Pfam" id="PF07065">
    <property type="entry name" value="D123"/>
    <property type="match status" value="1"/>
</dbReference>
<proteinExistence type="inferred from homology"/>
<dbReference type="AlphaFoldDB" id="A0AAJ0FTF7"/>
<keyword evidence="4" id="KW-1185">Reference proteome</keyword>
<evidence type="ECO:0000313" key="3">
    <source>
        <dbReference type="EMBL" id="KAK2590608.1"/>
    </source>
</evidence>
<sequence>MPHLPPGPNSDAGDGGALVFPAVTRDHIQNCSYDAWFPKYRTSCLRSKVISLPQSVVVYLQEDGILLADEDATVTPSDPEWHPSSTTTNSRARWSDDSSSDDEDDDEPPRLPPNKRFPEVHNRIKEVIAELGGAVAPKLNWSTPKDAKWVSPHQNTLKCTSPNDIYLLLKSSSFVSHDLDHAFDGCTSTPPSRPFAPILVLRPFFTPHVALEFRCFVKHRSLIGITQRDLNYYAFLEGLRPQLWAKIKTFFQQKLRLTFPDACFVFDVYIPEDPVADDGLGRVRLMDINPWAPRTDPLLFSWQELLDTDVKRPLYGSAAADHMAEVGGDDDNTAEETDDDTNVVYQPNAVPELRLIEKDDPAAFNFSTPQYSAHKLPKEVVDASMAGEGGLREFAQRWKEITEGRAGGMWEQHTGQHE</sequence>
<dbReference type="GO" id="GO:0005737">
    <property type="term" value="C:cytoplasm"/>
    <property type="evidence" value="ECO:0007669"/>
    <property type="project" value="TreeGrafter"/>
</dbReference>
<feature type="compositionally biased region" description="Polar residues" evidence="2">
    <location>
        <begin position="83"/>
        <end position="92"/>
    </location>
</feature>
<organism evidence="3 4">
    <name type="scientific">Conoideocrella luteorostrata</name>
    <dbReference type="NCBI Taxonomy" id="1105319"/>
    <lineage>
        <taxon>Eukaryota</taxon>
        <taxon>Fungi</taxon>
        <taxon>Dikarya</taxon>
        <taxon>Ascomycota</taxon>
        <taxon>Pezizomycotina</taxon>
        <taxon>Sordariomycetes</taxon>
        <taxon>Hypocreomycetidae</taxon>
        <taxon>Hypocreales</taxon>
        <taxon>Clavicipitaceae</taxon>
        <taxon>Conoideocrella</taxon>
    </lineage>
</organism>
<protein>
    <recommendedName>
        <fullName evidence="5">Cell division cycle protein 123</fullName>
    </recommendedName>
</protein>
<evidence type="ECO:0000313" key="4">
    <source>
        <dbReference type="Proteomes" id="UP001251528"/>
    </source>
</evidence>
<dbReference type="PANTHER" id="PTHR15323:SF6">
    <property type="entry name" value="CELL DIVISION CYCLE PROTEIN 123 HOMOLOG"/>
    <property type="match status" value="1"/>
</dbReference>
<dbReference type="Proteomes" id="UP001251528">
    <property type="component" value="Unassembled WGS sequence"/>
</dbReference>
<dbReference type="InterPro" id="IPR009772">
    <property type="entry name" value="CDC123"/>
</dbReference>
<dbReference type="PANTHER" id="PTHR15323">
    <property type="entry name" value="D123 PROTEIN"/>
    <property type="match status" value="1"/>
</dbReference>
<comment type="caution">
    <text evidence="3">The sequence shown here is derived from an EMBL/GenBank/DDBJ whole genome shotgun (WGS) entry which is preliminary data.</text>
</comment>
<dbReference type="EMBL" id="JASWJB010000417">
    <property type="protein sequence ID" value="KAK2590608.1"/>
    <property type="molecule type" value="Genomic_DNA"/>
</dbReference>
<gene>
    <name evidence="3" type="ORF">QQS21_011710</name>
</gene>
<reference evidence="3" key="1">
    <citation type="submission" date="2023-06" db="EMBL/GenBank/DDBJ databases">
        <title>Conoideocrella luteorostrata (Hypocreales: Clavicipitaceae), a potential biocontrol fungus for elongate hemlock scale in United States Christmas tree production areas.</title>
        <authorList>
            <person name="Barrett H."/>
            <person name="Lovett B."/>
            <person name="Macias A.M."/>
            <person name="Stajich J.E."/>
            <person name="Kasson M.T."/>
        </authorList>
    </citation>
    <scope>NUCLEOTIDE SEQUENCE</scope>
    <source>
        <strain evidence="3">ARSEF 14590</strain>
    </source>
</reference>
<evidence type="ECO:0000256" key="2">
    <source>
        <dbReference type="SAM" id="MobiDB-lite"/>
    </source>
</evidence>
<name>A0AAJ0FTF7_9HYPO</name>
<feature type="compositionally biased region" description="Acidic residues" evidence="2">
    <location>
        <begin position="98"/>
        <end position="107"/>
    </location>
</feature>
<evidence type="ECO:0008006" key="5">
    <source>
        <dbReference type="Google" id="ProtNLM"/>
    </source>
</evidence>
<evidence type="ECO:0000256" key="1">
    <source>
        <dbReference type="ARBA" id="ARBA00011047"/>
    </source>
</evidence>